<evidence type="ECO:0000313" key="3">
    <source>
        <dbReference type="Proteomes" id="UP000639338"/>
    </source>
</evidence>
<sequence length="78" mass="8606">MEEFQATQVLDEDNQSSQSFSSSGSSQKLNEKIQIGTIEISGSKHPIYKGLTIVGRHPACDIQINDIVSIKQKNNNTK</sequence>
<keyword evidence="3" id="KW-1185">Reference proteome</keyword>
<dbReference type="Proteomes" id="UP000639338">
    <property type="component" value="Unassembled WGS sequence"/>
</dbReference>
<comment type="caution">
    <text evidence="2">The sequence shown here is derived from an EMBL/GenBank/DDBJ whole genome shotgun (WGS) entry which is preliminary data.</text>
</comment>
<proteinExistence type="predicted"/>
<gene>
    <name evidence="2" type="ORF">HCN44_009066</name>
</gene>
<organism evidence="2 3">
    <name type="scientific">Aphidius gifuensis</name>
    <name type="common">Parasitoid wasp</name>
    <dbReference type="NCBI Taxonomy" id="684658"/>
    <lineage>
        <taxon>Eukaryota</taxon>
        <taxon>Metazoa</taxon>
        <taxon>Ecdysozoa</taxon>
        <taxon>Arthropoda</taxon>
        <taxon>Hexapoda</taxon>
        <taxon>Insecta</taxon>
        <taxon>Pterygota</taxon>
        <taxon>Neoptera</taxon>
        <taxon>Endopterygota</taxon>
        <taxon>Hymenoptera</taxon>
        <taxon>Apocrita</taxon>
        <taxon>Ichneumonoidea</taxon>
        <taxon>Braconidae</taxon>
        <taxon>Aphidiinae</taxon>
        <taxon>Aphidius</taxon>
    </lineage>
</organism>
<accession>A0A834XYP6</accession>
<reference evidence="2 3" key="1">
    <citation type="submission" date="2020-08" db="EMBL/GenBank/DDBJ databases">
        <title>Aphidius gifuensis genome sequencing and assembly.</title>
        <authorList>
            <person name="Du Z."/>
        </authorList>
    </citation>
    <scope>NUCLEOTIDE SEQUENCE [LARGE SCALE GENOMIC DNA]</scope>
    <source>
        <strain evidence="2">YNYX2018</strain>
        <tissue evidence="2">Adults</tissue>
    </source>
</reference>
<protein>
    <submittedName>
        <fullName evidence="2">Uncharacterized protein</fullName>
    </submittedName>
</protein>
<dbReference type="AlphaFoldDB" id="A0A834XYP6"/>
<evidence type="ECO:0000256" key="1">
    <source>
        <dbReference type="SAM" id="MobiDB-lite"/>
    </source>
</evidence>
<feature type="region of interest" description="Disordered" evidence="1">
    <location>
        <begin position="1"/>
        <end position="30"/>
    </location>
</feature>
<feature type="compositionally biased region" description="Low complexity" evidence="1">
    <location>
        <begin position="15"/>
        <end position="27"/>
    </location>
</feature>
<name>A0A834XYP6_APHGI</name>
<evidence type="ECO:0000313" key="2">
    <source>
        <dbReference type="EMBL" id="KAF7996028.1"/>
    </source>
</evidence>
<dbReference type="EMBL" id="JACMRX010000002">
    <property type="protein sequence ID" value="KAF7996028.1"/>
    <property type="molecule type" value="Genomic_DNA"/>
</dbReference>
<dbReference type="OrthoDB" id="342264at2759"/>